<keyword evidence="3" id="KW-1185">Reference proteome</keyword>
<dbReference type="OrthoDB" id="5386823at2759"/>
<reference evidence="2 3" key="1">
    <citation type="journal article" date="2018" name="BMC Genomics">
        <title>Comparative genome analyses reveal sequence features reflecting distinct modes of host-adaptation between dicot and monocot powdery mildew.</title>
        <authorList>
            <person name="Wu Y."/>
            <person name="Ma X."/>
            <person name="Pan Z."/>
            <person name="Kale S.D."/>
            <person name="Song Y."/>
            <person name="King H."/>
            <person name="Zhang Q."/>
            <person name="Presley C."/>
            <person name="Deng X."/>
            <person name="Wei C.I."/>
            <person name="Xiao S."/>
        </authorList>
    </citation>
    <scope>NUCLEOTIDE SEQUENCE [LARGE SCALE GENOMIC DNA]</scope>
    <source>
        <strain evidence="2">UMSG2</strain>
    </source>
</reference>
<evidence type="ECO:0000313" key="2">
    <source>
        <dbReference type="EMBL" id="RKF61447.1"/>
    </source>
</evidence>
<feature type="compositionally biased region" description="Basic and acidic residues" evidence="1">
    <location>
        <begin position="55"/>
        <end position="74"/>
    </location>
</feature>
<sequence length="113" mass="12070">MSSSGLLPPTKNASQLMDTEPGGEGSQYEGQQVIFEQKSETVCAQSGEKFSSPDARSHAKEEIDEQERNQEKIRAGKSSSSWSMSGDHGSDGNKTVGTMGKANQGIAFGKDKK</sequence>
<organism evidence="2 3">
    <name type="scientific">Erysiphe neolycopersici</name>
    <dbReference type="NCBI Taxonomy" id="212602"/>
    <lineage>
        <taxon>Eukaryota</taxon>
        <taxon>Fungi</taxon>
        <taxon>Dikarya</taxon>
        <taxon>Ascomycota</taxon>
        <taxon>Pezizomycotina</taxon>
        <taxon>Leotiomycetes</taxon>
        <taxon>Erysiphales</taxon>
        <taxon>Erysiphaceae</taxon>
        <taxon>Erysiphe</taxon>
    </lineage>
</organism>
<dbReference type="EMBL" id="MCFK01004223">
    <property type="protein sequence ID" value="RKF61447.1"/>
    <property type="molecule type" value="Genomic_DNA"/>
</dbReference>
<feature type="compositionally biased region" description="Low complexity" evidence="1">
    <location>
        <begin position="76"/>
        <end position="87"/>
    </location>
</feature>
<gene>
    <name evidence="2" type="ORF">OnM2_042068</name>
</gene>
<protein>
    <submittedName>
        <fullName evidence="2">Uncharacterized protein</fullName>
    </submittedName>
</protein>
<evidence type="ECO:0000256" key="1">
    <source>
        <dbReference type="SAM" id="MobiDB-lite"/>
    </source>
</evidence>
<dbReference type="Proteomes" id="UP000286134">
    <property type="component" value="Unassembled WGS sequence"/>
</dbReference>
<feature type="region of interest" description="Disordered" evidence="1">
    <location>
        <begin position="1"/>
        <end position="113"/>
    </location>
</feature>
<feature type="compositionally biased region" description="Polar residues" evidence="1">
    <location>
        <begin position="1"/>
        <end position="17"/>
    </location>
</feature>
<evidence type="ECO:0000313" key="3">
    <source>
        <dbReference type="Proteomes" id="UP000286134"/>
    </source>
</evidence>
<comment type="caution">
    <text evidence="2">The sequence shown here is derived from an EMBL/GenBank/DDBJ whole genome shotgun (WGS) entry which is preliminary data.</text>
</comment>
<proteinExistence type="predicted"/>
<name>A0A420HVK2_9PEZI</name>
<accession>A0A420HVK2</accession>
<dbReference type="AlphaFoldDB" id="A0A420HVK2"/>